<dbReference type="Proteomes" id="UP001287286">
    <property type="component" value="Unassembled WGS sequence"/>
</dbReference>
<proteinExistence type="predicted"/>
<evidence type="ECO:0000313" key="3">
    <source>
        <dbReference type="Proteomes" id="UP001287286"/>
    </source>
</evidence>
<protein>
    <submittedName>
        <fullName evidence="2">Uncharacterized protein</fullName>
    </submittedName>
</protein>
<accession>A0ABR0C5M1</accession>
<reference evidence="2 3" key="1">
    <citation type="journal article" date="2024" name="Microbiol. Resour. Announc.">
        <title>Genome annotations for the ascomycete fungi Trichoderma harzianum, Trichoderma aggressivum, and Purpureocillium lilacinum.</title>
        <authorList>
            <person name="Beijen E.P.W."/>
            <person name="Ohm R.A."/>
        </authorList>
    </citation>
    <scope>NUCLEOTIDE SEQUENCE [LARGE SCALE GENOMIC DNA]</scope>
    <source>
        <strain evidence="2 3">CBS 150709</strain>
    </source>
</reference>
<gene>
    <name evidence="2" type="ORF">Purlil1_4282</name>
</gene>
<keyword evidence="3" id="KW-1185">Reference proteome</keyword>
<feature type="region of interest" description="Disordered" evidence="1">
    <location>
        <begin position="1"/>
        <end position="57"/>
    </location>
</feature>
<evidence type="ECO:0000256" key="1">
    <source>
        <dbReference type="SAM" id="MobiDB-lite"/>
    </source>
</evidence>
<sequence>MATQFAPQSLTTRDAASGETRLRTPSTEELGWPSPPPPGVPTTLGGGSPIGAVPLEGSQGSRAESVYMLGSPHADSTGATAGRENGGGWLALIACALVINLQPSASMCSPSAEMAAQPAAWRSPASHKGSHGSTAAGIAASTATALPQGPLRGEQTASRDRGSGPGQCVSFVGRTRPSSSLACQCTQYGATTLAEQRRPHRRHSILAARRHAETPLPPLVGAFTGVRAAAQRSTARHRTTGRGAALLCQAVPAVRAGGGGANQARCDQCKTQRAGRSQSSVARKLGVIFVARGGSLTLPYLPADYLRAVEASKAKFQHSDAARARPANALHPPATSLQHTAPTQVF</sequence>
<feature type="compositionally biased region" description="Polar residues" evidence="1">
    <location>
        <begin position="335"/>
        <end position="346"/>
    </location>
</feature>
<feature type="compositionally biased region" description="Polar residues" evidence="1">
    <location>
        <begin position="1"/>
        <end position="14"/>
    </location>
</feature>
<dbReference type="EMBL" id="JAWRVI010000012">
    <property type="protein sequence ID" value="KAK4091268.1"/>
    <property type="molecule type" value="Genomic_DNA"/>
</dbReference>
<feature type="region of interest" description="Disordered" evidence="1">
    <location>
        <begin position="319"/>
        <end position="346"/>
    </location>
</feature>
<feature type="region of interest" description="Disordered" evidence="1">
    <location>
        <begin position="143"/>
        <end position="166"/>
    </location>
</feature>
<evidence type="ECO:0000313" key="2">
    <source>
        <dbReference type="EMBL" id="KAK4091268.1"/>
    </source>
</evidence>
<name>A0ABR0C5M1_PURLI</name>
<comment type="caution">
    <text evidence="2">The sequence shown here is derived from an EMBL/GenBank/DDBJ whole genome shotgun (WGS) entry which is preliminary data.</text>
</comment>
<organism evidence="2 3">
    <name type="scientific">Purpureocillium lilacinum</name>
    <name type="common">Paecilomyces lilacinus</name>
    <dbReference type="NCBI Taxonomy" id="33203"/>
    <lineage>
        <taxon>Eukaryota</taxon>
        <taxon>Fungi</taxon>
        <taxon>Dikarya</taxon>
        <taxon>Ascomycota</taxon>
        <taxon>Pezizomycotina</taxon>
        <taxon>Sordariomycetes</taxon>
        <taxon>Hypocreomycetidae</taxon>
        <taxon>Hypocreales</taxon>
        <taxon>Ophiocordycipitaceae</taxon>
        <taxon>Purpureocillium</taxon>
    </lineage>
</organism>